<gene>
    <name evidence="2" type="ORF">ACFY05_39565</name>
</gene>
<dbReference type="EMBL" id="JBIAXI010000039">
    <property type="protein sequence ID" value="MFF4778940.1"/>
    <property type="molecule type" value="Genomic_DNA"/>
</dbReference>
<protein>
    <submittedName>
        <fullName evidence="2">Uncharacterized protein</fullName>
    </submittedName>
</protein>
<dbReference type="RefSeq" id="WP_157545268.1">
    <property type="nucleotide sequence ID" value="NZ_BBYK01000044.1"/>
</dbReference>
<name>A0ABW6VHV0_MICFU</name>
<reference evidence="2 3" key="1">
    <citation type="submission" date="2024-10" db="EMBL/GenBank/DDBJ databases">
        <title>The Natural Products Discovery Center: Release of the First 8490 Sequenced Strains for Exploring Actinobacteria Biosynthetic Diversity.</title>
        <authorList>
            <person name="Kalkreuter E."/>
            <person name="Kautsar S.A."/>
            <person name="Yang D."/>
            <person name="Bader C.D."/>
            <person name="Teijaro C.N."/>
            <person name="Fluegel L."/>
            <person name="Davis C.M."/>
            <person name="Simpson J.R."/>
            <person name="Lauterbach L."/>
            <person name="Steele A.D."/>
            <person name="Gui C."/>
            <person name="Meng S."/>
            <person name="Li G."/>
            <person name="Viehrig K."/>
            <person name="Ye F."/>
            <person name="Su P."/>
            <person name="Kiefer A.F."/>
            <person name="Nichols A."/>
            <person name="Cepeda A.J."/>
            <person name="Yan W."/>
            <person name="Fan B."/>
            <person name="Jiang Y."/>
            <person name="Adhikari A."/>
            <person name="Zheng C.-J."/>
            <person name="Schuster L."/>
            <person name="Cowan T.M."/>
            <person name="Smanski M.J."/>
            <person name="Chevrette M.G."/>
            <person name="De Carvalho L.P.S."/>
            <person name="Shen B."/>
        </authorList>
    </citation>
    <scope>NUCLEOTIDE SEQUENCE [LARGE SCALE GENOMIC DNA]</scope>
    <source>
        <strain evidence="2 3">NPDC001281</strain>
    </source>
</reference>
<feature type="transmembrane region" description="Helical" evidence="1">
    <location>
        <begin position="20"/>
        <end position="43"/>
    </location>
</feature>
<keyword evidence="1" id="KW-0812">Transmembrane</keyword>
<sequence length="73" mass="7936">MYELSILFGLAWEGVAPLLLGVGLVVAAVGVTGALIIVLYAVADALVRRFVGRRGLQLRDAHEEQGFVTEWLR</sequence>
<evidence type="ECO:0000313" key="2">
    <source>
        <dbReference type="EMBL" id="MFF4778940.1"/>
    </source>
</evidence>
<keyword evidence="3" id="KW-1185">Reference proteome</keyword>
<comment type="caution">
    <text evidence="2">The sequence shown here is derived from an EMBL/GenBank/DDBJ whole genome shotgun (WGS) entry which is preliminary data.</text>
</comment>
<evidence type="ECO:0000313" key="3">
    <source>
        <dbReference type="Proteomes" id="UP001602119"/>
    </source>
</evidence>
<dbReference type="Proteomes" id="UP001602119">
    <property type="component" value="Unassembled WGS sequence"/>
</dbReference>
<evidence type="ECO:0000256" key="1">
    <source>
        <dbReference type="SAM" id="Phobius"/>
    </source>
</evidence>
<proteinExistence type="predicted"/>
<organism evidence="2 3">
    <name type="scientific">Microtetraspora fusca</name>
    <dbReference type="NCBI Taxonomy" id="1997"/>
    <lineage>
        <taxon>Bacteria</taxon>
        <taxon>Bacillati</taxon>
        <taxon>Actinomycetota</taxon>
        <taxon>Actinomycetes</taxon>
        <taxon>Streptosporangiales</taxon>
        <taxon>Streptosporangiaceae</taxon>
        <taxon>Microtetraspora</taxon>
    </lineage>
</organism>
<keyword evidence="1" id="KW-0472">Membrane</keyword>
<accession>A0ABW6VHV0</accession>
<keyword evidence="1" id="KW-1133">Transmembrane helix</keyword>